<dbReference type="EMBL" id="BGPR01015086">
    <property type="protein sequence ID" value="GBN67957.1"/>
    <property type="molecule type" value="Genomic_DNA"/>
</dbReference>
<evidence type="ECO:0000313" key="2">
    <source>
        <dbReference type="Proteomes" id="UP000499080"/>
    </source>
</evidence>
<dbReference type="Proteomes" id="UP000499080">
    <property type="component" value="Unassembled WGS sequence"/>
</dbReference>
<reference evidence="1 2" key="1">
    <citation type="journal article" date="2019" name="Sci. Rep.">
        <title>Orb-weaving spider Araneus ventricosus genome elucidates the spidroin gene catalogue.</title>
        <authorList>
            <person name="Kono N."/>
            <person name="Nakamura H."/>
            <person name="Ohtoshi R."/>
            <person name="Moran D.A.P."/>
            <person name="Shinohara A."/>
            <person name="Yoshida Y."/>
            <person name="Fujiwara M."/>
            <person name="Mori M."/>
            <person name="Tomita M."/>
            <person name="Arakawa K."/>
        </authorList>
    </citation>
    <scope>NUCLEOTIDE SEQUENCE [LARGE SCALE GENOMIC DNA]</scope>
</reference>
<gene>
    <name evidence="1" type="ORF">AVEN_141465_1</name>
</gene>
<name>A0A4Y2QX57_ARAVE</name>
<dbReference type="AlphaFoldDB" id="A0A4Y2QX57"/>
<sequence length="171" mass="19486">MLMHLSHRFISTQFQLHKILWVALSSTVGLRVERCHHLIVIVRLKLLGQHEGHFEPRSYNWDYVWAVTISPSFHTTPASPSIPVDSVPMGGSVVDTAPAGGCLYTAYHLTCDRFLTRRVDSGIGFRTQYPQAPKPRPYHLDTEAQETNSICRIKAISCCKRHRKHRNLINS</sequence>
<organism evidence="1 2">
    <name type="scientific">Araneus ventricosus</name>
    <name type="common">Orbweaver spider</name>
    <name type="synonym">Epeira ventricosa</name>
    <dbReference type="NCBI Taxonomy" id="182803"/>
    <lineage>
        <taxon>Eukaryota</taxon>
        <taxon>Metazoa</taxon>
        <taxon>Ecdysozoa</taxon>
        <taxon>Arthropoda</taxon>
        <taxon>Chelicerata</taxon>
        <taxon>Arachnida</taxon>
        <taxon>Araneae</taxon>
        <taxon>Araneomorphae</taxon>
        <taxon>Entelegynae</taxon>
        <taxon>Araneoidea</taxon>
        <taxon>Araneidae</taxon>
        <taxon>Araneus</taxon>
    </lineage>
</organism>
<protein>
    <submittedName>
        <fullName evidence="1">Uncharacterized protein</fullName>
    </submittedName>
</protein>
<proteinExistence type="predicted"/>
<evidence type="ECO:0000313" key="1">
    <source>
        <dbReference type="EMBL" id="GBN67957.1"/>
    </source>
</evidence>
<comment type="caution">
    <text evidence="1">The sequence shown here is derived from an EMBL/GenBank/DDBJ whole genome shotgun (WGS) entry which is preliminary data.</text>
</comment>
<keyword evidence="2" id="KW-1185">Reference proteome</keyword>
<accession>A0A4Y2QX57</accession>